<comment type="caution">
    <text evidence="6">The sequence shown here is derived from an EMBL/GenBank/DDBJ whole genome shotgun (WGS) entry which is preliminary data.</text>
</comment>
<dbReference type="SUPFAM" id="SSF56112">
    <property type="entry name" value="Protein kinase-like (PK-like)"/>
    <property type="match status" value="1"/>
</dbReference>
<feature type="domain" description="ABC1 atypical kinase-like" evidence="5">
    <location>
        <begin position="96"/>
        <end position="335"/>
    </location>
</feature>
<evidence type="ECO:0000256" key="1">
    <source>
        <dbReference type="ARBA" id="ARBA00009670"/>
    </source>
</evidence>
<gene>
    <name evidence="6" type="ORF">EDC61_10855</name>
</gene>
<dbReference type="AlphaFoldDB" id="A0A4R3JWV3"/>
<evidence type="ECO:0000313" key="6">
    <source>
        <dbReference type="EMBL" id="TCS71712.1"/>
    </source>
</evidence>
<proteinExistence type="inferred from homology"/>
<evidence type="ECO:0000313" key="7">
    <source>
        <dbReference type="Proteomes" id="UP000295135"/>
    </source>
</evidence>
<dbReference type="Pfam" id="PF03109">
    <property type="entry name" value="ABC1"/>
    <property type="match status" value="1"/>
</dbReference>
<evidence type="ECO:0000259" key="5">
    <source>
        <dbReference type="Pfam" id="PF03109"/>
    </source>
</evidence>
<comment type="similarity">
    <text evidence="1">Belongs to the protein kinase superfamily. ADCK protein kinase family.</text>
</comment>
<dbReference type="GO" id="GO:0005524">
    <property type="term" value="F:ATP binding"/>
    <property type="evidence" value="ECO:0007669"/>
    <property type="project" value="UniProtKB-KW"/>
</dbReference>
<dbReference type="GO" id="GO:0006744">
    <property type="term" value="P:ubiquinone biosynthetic process"/>
    <property type="evidence" value="ECO:0007669"/>
    <property type="project" value="TreeGrafter"/>
</dbReference>
<dbReference type="PANTHER" id="PTHR43851:SF3">
    <property type="entry name" value="COENZYME Q8"/>
    <property type="match status" value="1"/>
</dbReference>
<keyword evidence="6" id="KW-0418">Kinase</keyword>
<organism evidence="6 7">
    <name type="scientific">Sulfuritortus calidifontis</name>
    <dbReference type="NCBI Taxonomy" id="1914471"/>
    <lineage>
        <taxon>Bacteria</taxon>
        <taxon>Pseudomonadati</taxon>
        <taxon>Pseudomonadota</taxon>
        <taxon>Betaproteobacteria</taxon>
        <taxon>Nitrosomonadales</taxon>
        <taxon>Thiobacillaceae</taxon>
        <taxon>Sulfuritortus</taxon>
    </lineage>
</organism>
<protein>
    <submittedName>
        <fullName evidence="6">Putative unusual protein kinase regulating ubiquinone biosynthesis (AarF/ABC1/UbiB family)</fullName>
    </submittedName>
</protein>
<evidence type="ECO:0000256" key="4">
    <source>
        <dbReference type="ARBA" id="ARBA00022840"/>
    </source>
</evidence>
<dbReference type="InterPro" id="IPR011009">
    <property type="entry name" value="Kinase-like_dom_sf"/>
</dbReference>
<dbReference type="PANTHER" id="PTHR43851">
    <property type="match status" value="1"/>
</dbReference>
<dbReference type="RefSeq" id="WP_126460284.1">
    <property type="nucleotide sequence ID" value="NZ_AP018721.1"/>
</dbReference>
<keyword evidence="6" id="KW-0830">Ubiquinone</keyword>
<evidence type="ECO:0000256" key="2">
    <source>
        <dbReference type="ARBA" id="ARBA00022679"/>
    </source>
</evidence>
<dbReference type="OrthoDB" id="9795390at2"/>
<reference evidence="6 7" key="1">
    <citation type="submission" date="2019-03" db="EMBL/GenBank/DDBJ databases">
        <title>Genomic Encyclopedia of Type Strains, Phase IV (KMG-IV): sequencing the most valuable type-strain genomes for metagenomic binning, comparative biology and taxonomic classification.</title>
        <authorList>
            <person name="Goeker M."/>
        </authorList>
    </citation>
    <scope>NUCLEOTIDE SEQUENCE [LARGE SCALE GENOMIC DNA]</scope>
    <source>
        <strain evidence="6 7">DSM 103923</strain>
    </source>
</reference>
<dbReference type="GO" id="GO:0016301">
    <property type="term" value="F:kinase activity"/>
    <property type="evidence" value="ECO:0007669"/>
    <property type="project" value="UniProtKB-KW"/>
</dbReference>
<keyword evidence="4" id="KW-0067">ATP-binding</keyword>
<keyword evidence="2" id="KW-0808">Transferase</keyword>
<dbReference type="InterPro" id="IPR034646">
    <property type="entry name" value="ADCK3_dom"/>
</dbReference>
<keyword evidence="3" id="KW-0547">Nucleotide-binding</keyword>
<dbReference type="Proteomes" id="UP000295135">
    <property type="component" value="Unassembled WGS sequence"/>
</dbReference>
<dbReference type="EMBL" id="SLZY01000008">
    <property type="protein sequence ID" value="TCS71712.1"/>
    <property type="molecule type" value="Genomic_DNA"/>
</dbReference>
<dbReference type="CDD" id="cd13970">
    <property type="entry name" value="ABC1_ADCK3"/>
    <property type="match status" value="1"/>
</dbReference>
<dbReference type="InterPro" id="IPR051409">
    <property type="entry name" value="Atypical_kinase_ADCK"/>
</dbReference>
<keyword evidence="7" id="KW-1185">Reference proteome</keyword>
<evidence type="ECO:0000256" key="3">
    <source>
        <dbReference type="ARBA" id="ARBA00022741"/>
    </source>
</evidence>
<name>A0A4R3JWV3_9PROT</name>
<sequence length="440" mass="48176">MDRPPARVPSHRASRLLHLGGLAAGLAGGMLAEGARRVARGELPEARALLLTPDNAARLAEKLSRLRGAAMKVGQLLSMEAGDLLPPEFTAVLARLREDAHFMPLGQLAEVLEAQWGTDWDARFERFAFTPMAAASIGQVHEALLKDGRRLAIKVQYPGVRRSIDSDVDNVASLLRVLPLLPGNARLDELLAEAKRQLHQEADYRQEAEHIRRFRALLADEAELMLPEVVAELSTGDVLAMSFIPGGPVEALADAEPALRDRIAGQLIRLLLREFLEFGVVQTDPNFANFRYDPASQRLGLLDFGATRVYPPERMAQVRRLMAAACAGDAKAIAAAAHEAGYLTETDPPERQQAVTELFLLVGEPARQPGPYDFGASDLTLRLRDSSYMVGFDQGLWRPPPADLIFLHRKLAGSFLLCARLKARVDVAALMRAQLEGDMA</sequence>
<accession>A0A4R3JWV3</accession>
<dbReference type="InterPro" id="IPR004147">
    <property type="entry name" value="ABC1_dom"/>
</dbReference>